<gene>
    <name evidence="3" type="primary">ccoS</name>
    <name evidence="3" type="ORF">FAP39_02690</name>
</gene>
<reference evidence="3 4" key="1">
    <citation type="submission" date="2019-04" db="EMBL/GenBank/DDBJ databases">
        <title>Genome sequence of Pelagicola litoralis CL-ES2.</title>
        <authorList>
            <person name="Cao J."/>
        </authorList>
    </citation>
    <scope>NUCLEOTIDE SEQUENCE [LARGE SCALE GENOMIC DNA]</scope>
    <source>
        <strain evidence="3 4">CL-ES2</strain>
    </source>
</reference>
<evidence type="ECO:0000256" key="1">
    <source>
        <dbReference type="SAM" id="MobiDB-lite"/>
    </source>
</evidence>
<keyword evidence="2" id="KW-0812">Transmembrane</keyword>
<feature type="region of interest" description="Disordered" evidence="1">
    <location>
        <begin position="31"/>
        <end position="52"/>
    </location>
</feature>
<dbReference type="InterPro" id="IPR004714">
    <property type="entry name" value="Cyt_oxidase_maturation_cbb3"/>
</dbReference>
<feature type="transmembrane region" description="Helical" evidence="2">
    <location>
        <begin position="6"/>
        <end position="26"/>
    </location>
</feature>
<accession>A0A4U7N9Q9</accession>
<dbReference type="OrthoDB" id="9802763at2"/>
<dbReference type="Pfam" id="PF03597">
    <property type="entry name" value="FixS"/>
    <property type="match status" value="1"/>
</dbReference>
<keyword evidence="2" id="KW-0472">Membrane</keyword>
<organism evidence="3 4">
    <name type="scientific">Shimia litoralis</name>
    <dbReference type="NCBI Taxonomy" id="420403"/>
    <lineage>
        <taxon>Bacteria</taxon>
        <taxon>Pseudomonadati</taxon>
        <taxon>Pseudomonadota</taxon>
        <taxon>Alphaproteobacteria</taxon>
        <taxon>Rhodobacterales</taxon>
        <taxon>Roseobacteraceae</taxon>
    </lineage>
</organism>
<sequence>MEVLTYLIPISLVLGGIGLGAFLYTVRSNQYDDPDGDAQRILSSEWDEHPKP</sequence>
<dbReference type="NCBIfam" id="TIGR00847">
    <property type="entry name" value="ccoS"/>
    <property type="match status" value="1"/>
</dbReference>
<dbReference type="PANTHER" id="PTHR41532:SF1">
    <property type="entry name" value="FIXS PROTEIN"/>
    <property type="match status" value="1"/>
</dbReference>
<keyword evidence="4" id="KW-1185">Reference proteome</keyword>
<name>A0A4U7N9Q9_9RHOB</name>
<dbReference type="AlphaFoldDB" id="A0A4U7N9Q9"/>
<dbReference type="EMBL" id="SULI01000002">
    <property type="protein sequence ID" value="TKZ22126.1"/>
    <property type="molecule type" value="Genomic_DNA"/>
</dbReference>
<dbReference type="PANTHER" id="PTHR41532">
    <property type="entry name" value="FIXS PROTEIN"/>
    <property type="match status" value="1"/>
</dbReference>
<evidence type="ECO:0000256" key="2">
    <source>
        <dbReference type="SAM" id="Phobius"/>
    </source>
</evidence>
<evidence type="ECO:0000313" key="4">
    <source>
        <dbReference type="Proteomes" id="UP000306575"/>
    </source>
</evidence>
<dbReference type="Proteomes" id="UP000306575">
    <property type="component" value="Unassembled WGS sequence"/>
</dbReference>
<protein>
    <submittedName>
        <fullName evidence="3">Cbb3-type cytochrome oxidase assembly protein CcoS</fullName>
    </submittedName>
</protein>
<evidence type="ECO:0000313" key="3">
    <source>
        <dbReference type="EMBL" id="TKZ22126.1"/>
    </source>
</evidence>
<comment type="caution">
    <text evidence="3">The sequence shown here is derived from an EMBL/GenBank/DDBJ whole genome shotgun (WGS) entry which is preliminary data.</text>
</comment>
<keyword evidence="2" id="KW-1133">Transmembrane helix</keyword>
<proteinExistence type="predicted"/>
<dbReference type="RefSeq" id="WP_138014838.1">
    <property type="nucleotide sequence ID" value="NZ_SULI01000002.1"/>
</dbReference>